<organism evidence="7 8">
    <name type="scientific">Nocardia otitidiscaviarum</name>
    <dbReference type="NCBI Taxonomy" id="1823"/>
    <lineage>
        <taxon>Bacteria</taxon>
        <taxon>Bacillati</taxon>
        <taxon>Actinomycetota</taxon>
        <taxon>Actinomycetes</taxon>
        <taxon>Mycobacteriales</taxon>
        <taxon>Nocardiaceae</taxon>
        <taxon>Nocardia</taxon>
    </lineage>
</organism>
<dbReference type="Pfam" id="PF00126">
    <property type="entry name" value="HTH_1"/>
    <property type="match status" value="1"/>
</dbReference>
<feature type="domain" description="HTH lysR-type" evidence="6">
    <location>
        <begin position="52"/>
        <end position="109"/>
    </location>
</feature>
<dbReference type="InterPro" id="IPR005119">
    <property type="entry name" value="LysR_subst-bd"/>
</dbReference>
<name>A0A379JHS6_9NOCA</name>
<dbReference type="EMBL" id="UGRY01000003">
    <property type="protein sequence ID" value="SUD47821.1"/>
    <property type="molecule type" value="Genomic_DNA"/>
</dbReference>
<dbReference type="Gene3D" id="1.10.10.10">
    <property type="entry name" value="Winged helix-like DNA-binding domain superfamily/Winged helix DNA-binding domain"/>
    <property type="match status" value="1"/>
</dbReference>
<keyword evidence="8" id="KW-1185">Reference proteome</keyword>
<gene>
    <name evidence="7" type="primary">cynR</name>
    <name evidence="7" type="ORF">NCTC1934_05145</name>
</gene>
<accession>A0A379JHS6</accession>
<evidence type="ECO:0000256" key="2">
    <source>
        <dbReference type="ARBA" id="ARBA00023015"/>
    </source>
</evidence>
<dbReference type="GO" id="GO:0003700">
    <property type="term" value="F:DNA-binding transcription factor activity"/>
    <property type="evidence" value="ECO:0007669"/>
    <property type="project" value="InterPro"/>
</dbReference>
<proteinExistence type="inferred from homology"/>
<keyword evidence="4" id="KW-0010">Activator</keyword>
<dbReference type="SUPFAM" id="SSF46785">
    <property type="entry name" value="Winged helix' DNA-binding domain"/>
    <property type="match status" value="1"/>
</dbReference>
<evidence type="ECO:0000256" key="4">
    <source>
        <dbReference type="ARBA" id="ARBA00023159"/>
    </source>
</evidence>
<dbReference type="SUPFAM" id="SSF53850">
    <property type="entry name" value="Periplasmic binding protein-like II"/>
    <property type="match status" value="1"/>
</dbReference>
<evidence type="ECO:0000313" key="8">
    <source>
        <dbReference type="Proteomes" id="UP000255467"/>
    </source>
</evidence>
<dbReference type="GO" id="GO:0032993">
    <property type="term" value="C:protein-DNA complex"/>
    <property type="evidence" value="ECO:0007669"/>
    <property type="project" value="TreeGrafter"/>
</dbReference>
<dbReference type="STRING" id="1406858.GCA_000710895_01883"/>
<dbReference type="Gene3D" id="3.40.190.10">
    <property type="entry name" value="Periplasmic binding protein-like II"/>
    <property type="match status" value="2"/>
</dbReference>
<reference evidence="7 8" key="1">
    <citation type="submission" date="2018-06" db="EMBL/GenBank/DDBJ databases">
        <authorList>
            <consortium name="Pathogen Informatics"/>
            <person name="Doyle S."/>
        </authorList>
    </citation>
    <scope>NUCLEOTIDE SEQUENCE [LARGE SCALE GENOMIC DNA]</scope>
    <source>
        <strain evidence="7 8">NCTC1934</strain>
    </source>
</reference>
<keyword evidence="5" id="KW-0804">Transcription</keyword>
<dbReference type="AlphaFoldDB" id="A0A379JHS6"/>
<evidence type="ECO:0000256" key="5">
    <source>
        <dbReference type="ARBA" id="ARBA00023163"/>
    </source>
</evidence>
<evidence type="ECO:0000256" key="3">
    <source>
        <dbReference type="ARBA" id="ARBA00023125"/>
    </source>
</evidence>
<keyword evidence="3" id="KW-0238">DNA-binding</keyword>
<dbReference type="PRINTS" id="PR00039">
    <property type="entry name" value="HTHLYSR"/>
</dbReference>
<dbReference type="Pfam" id="PF03466">
    <property type="entry name" value="LysR_substrate"/>
    <property type="match status" value="1"/>
</dbReference>
<evidence type="ECO:0000313" key="7">
    <source>
        <dbReference type="EMBL" id="SUD47821.1"/>
    </source>
</evidence>
<comment type="similarity">
    <text evidence="1">Belongs to the LysR transcriptional regulatory family.</text>
</comment>
<dbReference type="InterPro" id="IPR036388">
    <property type="entry name" value="WH-like_DNA-bd_sf"/>
</dbReference>
<dbReference type="InterPro" id="IPR000847">
    <property type="entry name" value="LysR_HTH_N"/>
</dbReference>
<dbReference type="Proteomes" id="UP000255467">
    <property type="component" value="Unassembled WGS sequence"/>
</dbReference>
<dbReference type="PROSITE" id="PS50931">
    <property type="entry name" value="HTH_LYSR"/>
    <property type="match status" value="1"/>
</dbReference>
<keyword evidence="2" id="KW-0805">Transcription regulation</keyword>
<dbReference type="FunFam" id="1.10.10.10:FF:000001">
    <property type="entry name" value="LysR family transcriptional regulator"/>
    <property type="match status" value="1"/>
</dbReference>
<protein>
    <submittedName>
        <fullName evidence="7">Cyn operon transcriptional activator</fullName>
    </submittedName>
</protein>
<sequence length="345" mass="36581">MEPVVVRPWGGHPVSAVRRTVRTAVGAVGSGEPAGSIRRMLNTALSPLGEPLDSRRLQQFLCVAEVASFSRAAERLHVSQQALSSSVAKLEGQLGVSLFDRSGRQVRLTAAGEALRAGASVLLAAGQVLARQVRDAAVAQQRPFVVAHTPAITGEEVHGVLEPVRAGMPELSVTAIQMFPKELEAAVLDGRVDLALRRGTTVPATLASAVIAYHPLRIAVASGHPLAGRRTVTLGELRTERIVVWAPPGASFYTDFILSTCRRAGFEPALVVDRIQGTTPATAVLDYPDAVAFVTAPPGSALGDRVWIVEIEHPPLAPVQAVWLPHTRSAIRDLLTTGDNPHTRG</sequence>
<evidence type="ECO:0000256" key="1">
    <source>
        <dbReference type="ARBA" id="ARBA00009437"/>
    </source>
</evidence>
<dbReference type="PANTHER" id="PTHR30346">
    <property type="entry name" value="TRANSCRIPTIONAL DUAL REGULATOR HCAR-RELATED"/>
    <property type="match status" value="1"/>
</dbReference>
<evidence type="ECO:0000259" key="6">
    <source>
        <dbReference type="PROSITE" id="PS50931"/>
    </source>
</evidence>
<dbReference type="PANTHER" id="PTHR30346:SF28">
    <property type="entry name" value="HTH-TYPE TRANSCRIPTIONAL REGULATOR CYNR"/>
    <property type="match status" value="1"/>
</dbReference>
<dbReference type="InterPro" id="IPR036390">
    <property type="entry name" value="WH_DNA-bd_sf"/>
</dbReference>
<dbReference type="GO" id="GO:0003677">
    <property type="term" value="F:DNA binding"/>
    <property type="evidence" value="ECO:0007669"/>
    <property type="project" value="UniProtKB-KW"/>
</dbReference>